<keyword evidence="9" id="KW-1185">Reference proteome</keyword>
<feature type="active site" description="Proton donor/acceptor" evidence="7">
    <location>
        <position position="76"/>
    </location>
</feature>
<gene>
    <name evidence="7" type="primary">murI</name>
    <name evidence="8" type="ORF">LEQ_2273</name>
</gene>
<comment type="caution">
    <text evidence="8">The sequence shown here is derived from an EMBL/GenBank/DDBJ whole genome shotgun (WGS) entry which is preliminary data.</text>
</comment>
<feature type="active site" description="Proton donor/acceptor" evidence="7">
    <location>
        <position position="186"/>
    </location>
</feature>
<evidence type="ECO:0000256" key="5">
    <source>
        <dbReference type="ARBA" id="ARBA00023235"/>
    </source>
</evidence>
<dbReference type="Proteomes" id="UP000018559">
    <property type="component" value="Unassembled WGS sequence"/>
</dbReference>
<dbReference type="SUPFAM" id="SSF53681">
    <property type="entry name" value="Aspartate/glutamate racemase"/>
    <property type="match status" value="2"/>
</dbReference>
<dbReference type="PROSITE" id="PS00923">
    <property type="entry name" value="ASP_GLU_RACEMASE_1"/>
    <property type="match status" value="1"/>
</dbReference>
<dbReference type="InterPro" id="IPR015942">
    <property type="entry name" value="Asp/Glu/hydantoin_racemase"/>
</dbReference>
<feature type="binding site" evidence="7">
    <location>
        <begin position="77"/>
        <end position="78"/>
    </location>
    <ligand>
        <name>substrate</name>
    </ligand>
</feature>
<evidence type="ECO:0000313" key="9">
    <source>
        <dbReference type="Proteomes" id="UP000018559"/>
    </source>
</evidence>
<feature type="binding site" evidence="7">
    <location>
        <begin position="45"/>
        <end position="46"/>
    </location>
    <ligand>
        <name>substrate</name>
    </ligand>
</feature>
<evidence type="ECO:0000256" key="7">
    <source>
        <dbReference type="HAMAP-Rule" id="MF_00258"/>
    </source>
</evidence>
<dbReference type="PANTHER" id="PTHR21198:SF3">
    <property type="entry name" value="GLUTAMATE RACEMASE"/>
    <property type="match status" value="1"/>
</dbReference>
<dbReference type="FunFam" id="3.40.50.1860:FF:000001">
    <property type="entry name" value="Glutamate racemase"/>
    <property type="match status" value="1"/>
</dbReference>
<sequence length="261" mass="28542">MNEQQKKPIGFFDSGVGGISVLKEAVKLMPQEDFIFLGDSKNAPYGTRTTTEVRALSEKIVQDFLTQDVKAIVIACNTATSAAAQYLRGKYPEIPIIGLEPALKPAVKHEQGGDVVVMATELTLREKKFSDLVARFKDQATIHRLPAPDLVELVEAGKTQAPETRAYLANILAPYLPKMDSLVLGCTHYPFVKPLLRELVGPEVEIIDGGKGASQQLKRQLAKRGWLRPEGAQGSVTFQNSNPDPCEISLSQALFTMDLGH</sequence>
<evidence type="ECO:0000256" key="2">
    <source>
        <dbReference type="ARBA" id="ARBA00013090"/>
    </source>
</evidence>
<comment type="similarity">
    <text evidence="7">Belongs to the aspartate/glutamate racemases family.</text>
</comment>
<reference evidence="8 9" key="1">
    <citation type="journal article" date="2014" name="Genome Announc.">
        <title>The Genome of the Predominant Equine Lactobacillus Species, Lactobacillus equi, Is Reflective of Its Lifestyle Adaptations to an Herbivorous Host.</title>
        <authorList>
            <person name="O'Donnell M.M."/>
            <person name="Harris H.M."/>
            <person name="O'Toole P.W."/>
            <person name="Ross R.P."/>
        </authorList>
    </citation>
    <scope>NUCLEOTIDE SEQUENCE [LARGE SCALE GENOMIC DNA]</scope>
    <source>
        <strain evidence="8 9">DPC 6820</strain>
    </source>
</reference>
<comment type="pathway">
    <text evidence="7">Cell wall biogenesis; peptidoglycan biosynthesis.</text>
</comment>
<evidence type="ECO:0000313" key="8">
    <source>
        <dbReference type="EMBL" id="ETA74312.1"/>
    </source>
</evidence>
<evidence type="ECO:0000256" key="4">
    <source>
        <dbReference type="ARBA" id="ARBA00022984"/>
    </source>
</evidence>
<dbReference type="InterPro" id="IPR001920">
    <property type="entry name" value="Asp/Glu_race"/>
</dbReference>
<keyword evidence="4 7" id="KW-0573">Peptidoglycan synthesis</keyword>
<dbReference type="InterPro" id="IPR033134">
    <property type="entry name" value="Asp/Glu_racemase_AS_2"/>
</dbReference>
<dbReference type="EMBL" id="AWWH01000099">
    <property type="protein sequence ID" value="ETA74312.1"/>
    <property type="molecule type" value="Genomic_DNA"/>
</dbReference>
<feature type="binding site" evidence="7">
    <location>
        <begin position="187"/>
        <end position="188"/>
    </location>
    <ligand>
        <name>substrate</name>
    </ligand>
</feature>
<accession>V7HWN8</accession>
<dbReference type="GO" id="GO:0009252">
    <property type="term" value="P:peptidoglycan biosynthetic process"/>
    <property type="evidence" value="ECO:0007669"/>
    <property type="project" value="UniProtKB-UniRule"/>
</dbReference>
<dbReference type="GO" id="GO:0071555">
    <property type="term" value="P:cell wall organization"/>
    <property type="evidence" value="ECO:0007669"/>
    <property type="project" value="UniProtKB-KW"/>
</dbReference>
<feature type="binding site" evidence="7">
    <location>
        <begin position="13"/>
        <end position="14"/>
    </location>
    <ligand>
        <name>substrate</name>
    </ligand>
</feature>
<comment type="catalytic activity">
    <reaction evidence="1 7">
        <text>L-glutamate = D-glutamate</text>
        <dbReference type="Rhea" id="RHEA:12813"/>
        <dbReference type="ChEBI" id="CHEBI:29985"/>
        <dbReference type="ChEBI" id="CHEBI:29986"/>
        <dbReference type="EC" id="5.1.1.3"/>
    </reaction>
</comment>
<dbReference type="NCBIfam" id="TIGR00067">
    <property type="entry name" value="glut_race"/>
    <property type="match status" value="1"/>
</dbReference>
<dbReference type="Gene3D" id="3.40.50.1860">
    <property type="match status" value="2"/>
</dbReference>
<dbReference type="InterPro" id="IPR018187">
    <property type="entry name" value="Asp/Glu_racemase_AS_1"/>
</dbReference>
<dbReference type="GO" id="GO:0008881">
    <property type="term" value="F:glutamate racemase activity"/>
    <property type="evidence" value="ECO:0007669"/>
    <property type="project" value="UniProtKB-UniRule"/>
</dbReference>
<dbReference type="PATRIC" id="fig|1392007.3.peg.909"/>
<name>V7HWN8_9LACO</name>
<comment type="function">
    <text evidence="7">Provides the (R)-glutamate required for cell wall biosynthesis.</text>
</comment>
<dbReference type="PANTHER" id="PTHR21198">
    <property type="entry name" value="GLUTAMATE RACEMASE"/>
    <property type="match status" value="1"/>
</dbReference>
<evidence type="ECO:0000256" key="6">
    <source>
        <dbReference type="ARBA" id="ARBA00023316"/>
    </source>
</evidence>
<evidence type="ECO:0000256" key="3">
    <source>
        <dbReference type="ARBA" id="ARBA00022960"/>
    </source>
</evidence>
<dbReference type="AlphaFoldDB" id="V7HWN8"/>
<dbReference type="GO" id="GO:0008360">
    <property type="term" value="P:regulation of cell shape"/>
    <property type="evidence" value="ECO:0007669"/>
    <property type="project" value="UniProtKB-KW"/>
</dbReference>
<protein>
    <recommendedName>
        <fullName evidence="2 7">Glutamate racemase</fullName>
        <ecNumber evidence="2 7">5.1.1.3</ecNumber>
    </recommendedName>
</protein>
<dbReference type="PROSITE" id="PS00924">
    <property type="entry name" value="ASP_GLU_RACEMASE_2"/>
    <property type="match status" value="1"/>
</dbReference>
<dbReference type="UniPathway" id="UPA00219"/>
<keyword evidence="3 7" id="KW-0133">Cell shape</keyword>
<evidence type="ECO:0000256" key="1">
    <source>
        <dbReference type="ARBA" id="ARBA00001602"/>
    </source>
</evidence>
<dbReference type="HAMAP" id="MF_00258">
    <property type="entry name" value="Glu_racemase"/>
    <property type="match status" value="1"/>
</dbReference>
<organism evidence="8 9">
    <name type="scientific">Ligilactobacillus equi DPC 6820</name>
    <dbReference type="NCBI Taxonomy" id="1392007"/>
    <lineage>
        <taxon>Bacteria</taxon>
        <taxon>Bacillati</taxon>
        <taxon>Bacillota</taxon>
        <taxon>Bacilli</taxon>
        <taxon>Lactobacillales</taxon>
        <taxon>Lactobacillaceae</taxon>
        <taxon>Ligilactobacillus</taxon>
    </lineage>
</organism>
<dbReference type="EC" id="5.1.1.3" evidence="2 7"/>
<dbReference type="Pfam" id="PF01177">
    <property type="entry name" value="Asp_Glu_race"/>
    <property type="match status" value="1"/>
</dbReference>
<keyword evidence="6 7" id="KW-0961">Cell wall biogenesis/degradation</keyword>
<proteinExistence type="inferred from homology"/>
<dbReference type="InterPro" id="IPR004391">
    <property type="entry name" value="Glu_race"/>
</dbReference>
<keyword evidence="5 7" id="KW-0413">Isomerase</keyword>
<dbReference type="RefSeq" id="WP_023859511.1">
    <property type="nucleotide sequence ID" value="NZ_AWWH01000099.1"/>
</dbReference>